<feature type="compositionally biased region" description="Basic and acidic residues" evidence="1">
    <location>
        <begin position="72"/>
        <end position="81"/>
    </location>
</feature>
<proteinExistence type="predicted"/>
<evidence type="ECO:0000313" key="3">
    <source>
        <dbReference type="EMBL" id="KAJ1919179.1"/>
    </source>
</evidence>
<evidence type="ECO:0000313" key="4">
    <source>
        <dbReference type="Proteomes" id="UP001150538"/>
    </source>
</evidence>
<name>A0A9W8DUG0_9FUNG</name>
<dbReference type="AlphaFoldDB" id="A0A9W8DUG0"/>
<evidence type="ECO:0008006" key="5">
    <source>
        <dbReference type="Google" id="ProtNLM"/>
    </source>
</evidence>
<dbReference type="Proteomes" id="UP001150538">
    <property type="component" value="Unassembled WGS sequence"/>
</dbReference>
<gene>
    <name evidence="3" type="ORF">H4219_002126</name>
</gene>
<feature type="signal peptide" evidence="2">
    <location>
        <begin position="1"/>
        <end position="28"/>
    </location>
</feature>
<protein>
    <recommendedName>
        <fullName evidence="5">Secreted protein</fullName>
    </recommendedName>
</protein>
<evidence type="ECO:0000256" key="1">
    <source>
        <dbReference type="SAM" id="MobiDB-lite"/>
    </source>
</evidence>
<evidence type="ECO:0000256" key="2">
    <source>
        <dbReference type="SAM" id="SignalP"/>
    </source>
</evidence>
<keyword evidence="2" id="KW-0732">Signal</keyword>
<dbReference type="EMBL" id="JANBPU010000031">
    <property type="protein sequence ID" value="KAJ1919179.1"/>
    <property type="molecule type" value="Genomic_DNA"/>
</dbReference>
<reference evidence="3" key="1">
    <citation type="submission" date="2022-07" db="EMBL/GenBank/DDBJ databases">
        <title>Phylogenomic reconstructions and comparative analyses of Kickxellomycotina fungi.</title>
        <authorList>
            <person name="Reynolds N.K."/>
            <person name="Stajich J.E."/>
            <person name="Barry K."/>
            <person name="Grigoriev I.V."/>
            <person name="Crous P."/>
            <person name="Smith M.E."/>
        </authorList>
    </citation>
    <scope>NUCLEOTIDE SEQUENCE</scope>
    <source>
        <strain evidence="3">NBRC 100468</strain>
    </source>
</reference>
<feature type="compositionally biased region" description="Basic and acidic residues" evidence="1">
    <location>
        <begin position="91"/>
        <end position="100"/>
    </location>
</feature>
<feature type="chain" id="PRO_5040979116" description="Secreted protein" evidence="2">
    <location>
        <begin position="29"/>
        <end position="100"/>
    </location>
</feature>
<sequence length="100" mass="10967">MKSMIATSSFVAFCAVLLLSFGNEQCQASPNPDLDGNAKDSAKGALLGLNIPINAQIANVAEDHEDTDNHVYHYYDSHHDDDNDEGNDDEDQKHKYAGEQ</sequence>
<keyword evidence="4" id="KW-1185">Reference proteome</keyword>
<feature type="region of interest" description="Disordered" evidence="1">
    <location>
        <begin position="72"/>
        <end position="100"/>
    </location>
</feature>
<accession>A0A9W8DUG0</accession>
<comment type="caution">
    <text evidence="3">The sequence shown here is derived from an EMBL/GenBank/DDBJ whole genome shotgun (WGS) entry which is preliminary data.</text>
</comment>
<organism evidence="3 4">
    <name type="scientific">Mycoemilia scoparia</name>
    <dbReference type="NCBI Taxonomy" id="417184"/>
    <lineage>
        <taxon>Eukaryota</taxon>
        <taxon>Fungi</taxon>
        <taxon>Fungi incertae sedis</taxon>
        <taxon>Zoopagomycota</taxon>
        <taxon>Kickxellomycotina</taxon>
        <taxon>Kickxellomycetes</taxon>
        <taxon>Kickxellales</taxon>
        <taxon>Kickxellaceae</taxon>
        <taxon>Mycoemilia</taxon>
    </lineage>
</organism>